<evidence type="ECO:0000313" key="2">
    <source>
        <dbReference type="EMBL" id="AUX39280.1"/>
    </source>
</evidence>
<dbReference type="EMBL" id="CP012673">
    <property type="protein sequence ID" value="AUX39280.1"/>
    <property type="molecule type" value="Genomic_DNA"/>
</dbReference>
<dbReference type="Proteomes" id="UP000238348">
    <property type="component" value="Chromosome"/>
</dbReference>
<reference evidence="2 3" key="1">
    <citation type="submission" date="2015-09" db="EMBL/GenBank/DDBJ databases">
        <title>Sorangium comparison.</title>
        <authorList>
            <person name="Zaburannyi N."/>
            <person name="Bunk B."/>
            <person name="Overmann J."/>
            <person name="Mueller R."/>
        </authorList>
    </citation>
    <scope>NUCLEOTIDE SEQUENCE [LARGE SCALE GENOMIC DNA]</scope>
    <source>
        <strain evidence="2 3">So ce26</strain>
    </source>
</reference>
<evidence type="ECO:0008006" key="4">
    <source>
        <dbReference type="Google" id="ProtNLM"/>
    </source>
</evidence>
<evidence type="ECO:0000313" key="3">
    <source>
        <dbReference type="Proteomes" id="UP000238348"/>
    </source>
</evidence>
<name>A0A2L0EJ04_SORCE</name>
<feature type="chain" id="PRO_5014953663" description="Secreted protein" evidence="1">
    <location>
        <begin position="24"/>
        <end position="328"/>
    </location>
</feature>
<feature type="signal peptide" evidence="1">
    <location>
        <begin position="1"/>
        <end position="23"/>
    </location>
</feature>
<protein>
    <recommendedName>
        <fullName evidence="4">Secreted protein</fullName>
    </recommendedName>
</protein>
<keyword evidence="1" id="KW-0732">Signal</keyword>
<dbReference type="AlphaFoldDB" id="A0A2L0EJ04"/>
<proteinExistence type="predicted"/>
<dbReference type="RefSeq" id="WP_104977270.1">
    <property type="nucleotide sequence ID" value="NZ_CP012673.1"/>
</dbReference>
<gene>
    <name evidence="2" type="ORF">SOCE26_006640</name>
</gene>
<sequence>MWKNQYLLAMALCAGALSTTAMGCELIATVDRGLIDDGNGGGGVGGGVGGNAGGDTTNCTDGTKNGDETDVDCGGSCEPCEQGKACTAAEDCESESCADGVCCDTACDKGCDSCTAALKESGEDDGVCGPTKAEAVCAEQACVDSVQTAGSTCDGESEECTAGEATSCETFACDAETNECLTECTEDAHCASCHVCGDDGQCELAAPGTVDRGCAENEACDAAGECKAANGQACEAEEECGTGNCIDGVCCDTVCNNACQACNVEGLAGTCSNVTAGEADTCEEANVCSAAGECKVAPGEDCINDADCASGNCNGLRKCSDFSASDSP</sequence>
<evidence type="ECO:0000256" key="1">
    <source>
        <dbReference type="SAM" id="SignalP"/>
    </source>
</evidence>
<dbReference type="PROSITE" id="PS51257">
    <property type="entry name" value="PROKAR_LIPOPROTEIN"/>
    <property type="match status" value="1"/>
</dbReference>
<dbReference type="OrthoDB" id="5494228at2"/>
<accession>A0A2L0EJ04</accession>
<organism evidence="2 3">
    <name type="scientific">Sorangium cellulosum</name>
    <name type="common">Polyangium cellulosum</name>
    <dbReference type="NCBI Taxonomy" id="56"/>
    <lineage>
        <taxon>Bacteria</taxon>
        <taxon>Pseudomonadati</taxon>
        <taxon>Myxococcota</taxon>
        <taxon>Polyangia</taxon>
        <taxon>Polyangiales</taxon>
        <taxon>Polyangiaceae</taxon>
        <taxon>Sorangium</taxon>
    </lineage>
</organism>